<feature type="domain" description="CARDB" evidence="2">
    <location>
        <begin position="49"/>
        <end position="125"/>
    </location>
</feature>
<dbReference type="Pfam" id="PF07705">
    <property type="entry name" value="CARDB"/>
    <property type="match status" value="1"/>
</dbReference>
<dbReference type="InterPro" id="IPR011635">
    <property type="entry name" value="CARDB"/>
</dbReference>
<dbReference type="KEGG" id="mem:Memar_1820"/>
<evidence type="ECO:0000313" key="4">
    <source>
        <dbReference type="Proteomes" id="UP000002146"/>
    </source>
</evidence>
<dbReference type="PANTHER" id="PTHR35902">
    <property type="entry name" value="S-LAYER DOMAIN-LIKE PROTEIN-RELATED"/>
    <property type="match status" value="1"/>
</dbReference>
<dbReference type="PANTHER" id="PTHR35902:SF6">
    <property type="entry name" value="CONSERVED WITHIN P. AEROPHILUM"/>
    <property type="match status" value="1"/>
</dbReference>
<keyword evidence="1" id="KW-1133">Transmembrane helix</keyword>
<dbReference type="STRING" id="368407.Memar_1820"/>
<dbReference type="InterPro" id="IPR013783">
    <property type="entry name" value="Ig-like_fold"/>
</dbReference>
<evidence type="ECO:0000259" key="2">
    <source>
        <dbReference type="Pfam" id="PF07705"/>
    </source>
</evidence>
<feature type="transmembrane region" description="Helical" evidence="1">
    <location>
        <begin position="397"/>
        <end position="416"/>
    </location>
</feature>
<keyword evidence="4" id="KW-1185">Reference proteome</keyword>
<proteinExistence type="predicted"/>
<sequence length="430" mass="45171">MPWRSLHATEAETMMKHNLCIVLLLLSAIVGAAAAANTSLEEQIAVTGVTVNPDALMRGDTGTVTVEIKNTGETGVAISRAELYPNGISVVNDKTYDSVGTIGPGNTMSFTFTVRADASDGIYYPIFYLDLRDSGSIRYSVPVTVESTEIQVNIVDAPKTFPANSEDTIVLSVGNPRGNSVNGVTVTPTGEGVASTQTAVFLGALSPDEEKNASFRIQASQSTKLTFDVSYRNGLNEHHATLTIPVEIGERAVEPEMVVNNIEVARSGSTVTLTGDVTNAGLKDAYSVKVTVDDPATPTDPYPVYVVGGLESDDFSSFEITCLAQGASSIPLLVQYKDEDGETHSETVTVSLSSTEQTGAGNQVQTGGSGVITRSGPQTVTRSGGMGMSFGGGFAQVPLLEIGLVAVGGVAVAVAWRKGYFGKIRDRIRK</sequence>
<keyword evidence="1" id="KW-0812">Transmembrane</keyword>
<dbReference type="eggNOG" id="arCOG04400">
    <property type="taxonomic scope" value="Archaea"/>
</dbReference>
<name>A3CWJ6_METMJ</name>
<dbReference type="AlphaFoldDB" id="A3CWJ6"/>
<dbReference type="EMBL" id="CP000562">
    <property type="protein sequence ID" value="ABN57746.1"/>
    <property type="molecule type" value="Genomic_DNA"/>
</dbReference>
<dbReference type="Proteomes" id="UP000002146">
    <property type="component" value="Chromosome"/>
</dbReference>
<dbReference type="OrthoDB" id="65070at2157"/>
<dbReference type="HOGENOM" id="CLU_048387_0_0_2"/>
<dbReference type="Gene3D" id="2.60.40.10">
    <property type="entry name" value="Immunoglobulins"/>
    <property type="match status" value="1"/>
</dbReference>
<keyword evidence="1" id="KW-0472">Membrane</keyword>
<evidence type="ECO:0000313" key="3">
    <source>
        <dbReference type="EMBL" id="ABN57746.1"/>
    </source>
</evidence>
<gene>
    <name evidence="3" type="ordered locus">Memar_1820</name>
</gene>
<accession>A3CWJ6</accession>
<evidence type="ECO:0000256" key="1">
    <source>
        <dbReference type="SAM" id="Phobius"/>
    </source>
</evidence>
<reference evidence="3 4" key="1">
    <citation type="journal article" date="2009" name="Stand. Genomic Sci.">
        <title>Complete genome sequence of Methanoculleus marisnigri Romesser et al. 1981 type strain JR1.</title>
        <authorList>
            <person name="Anderson I.J."/>
            <person name="Sieprawska-Lupa M."/>
            <person name="Lapidus A."/>
            <person name="Nolan M."/>
            <person name="Copeland A."/>
            <person name="Glavina Del Rio T."/>
            <person name="Tice H."/>
            <person name="Dalin E."/>
            <person name="Barry K."/>
            <person name="Saunders E."/>
            <person name="Han C."/>
            <person name="Brettin T."/>
            <person name="Detter J.C."/>
            <person name="Bruce D."/>
            <person name="Mikhailova N."/>
            <person name="Pitluck S."/>
            <person name="Hauser L."/>
            <person name="Land M."/>
            <person name="Lucas S."/>
            <person name="Richardson P."/>
            <person name="Whitman W.B."/>
            <person name="Kyrpides N.C."/>
        </authorList>
    </citation>
    <scope>NUCLEOTIDE SEQUENCE [LARGE SCALE GENOMIC DNA]</scope>
    <source>
        <strain evidence="4">ATCC 35101 / DSM 1498 / JR1</strain>
    </source>
</reference>
<organism evidence="3 4">
    <name type="scientific">Methanoculleus marisnigri (strain ATCC 35101 / DSM 1498 / JR1)</name>
    <dbReference type="NCBI Taxonomy" id="368407"/>
    <lineage>
        <taxon>Archaea</taxon>
        <taxon>Methanobacteriati</taxon>
        <taxon>Methanobacteriota</taxon>
        <taxon>Stenosarchaea group</taxon>
        <taxon>Methanomicrobia</taxon>
        <taxon>Methanomicrobiales</taxon>
        <taxon>Methanomicrobiaceae</taxon>
        <taxon>Methanoculleus</taxon>
    </lineage>
</organism>
<protein>
    <recommendedName>
        <fullName evidence="2">CARDB domain-containing protein</fullName>
    </recommendedName>
</protein>